<dbReference type="InterPro" id="IPR042175">
    <property type="entry name" value="Cell/Rod_MreC_2"/>
</dbReference>
<keyword evidence="6" id="KW-0812">Transmembrane</keyword>
<gene>
    <name evidence="8" type="primary">mreC</name>
    <name evidence="8" type="ORF">MUN53_12025</name>
</gene>
<dbReference type="PANTHER" id="PTHR34138:SF1">
    <property type="entry name" value="CELL SHAPE-DETERMINING PROTEIN MREC"/>
    <property type="match status" value="1"/>
</dbReference>
<comment type="similarity">
    <text evidence="1">Belongs to the MreC family.</text>
</comment>
<protein>
    <recommendedName>
        <fullName evidence="2">Cell shape-determining protein MreC</fullName>
    </recommendedName>
    <alternativeName>
        <fullName evidence="4">Cell shape protein MreC</fullName>
    </alternativeName>
</protein>
<accession>A0ABT0C2T7</accession>
<evidence type="ECO:0000256" key="1">
    <source>
        <dbReference type="ARBA" id="ARBA00009369"/>
    </source>
</evidence>
<dbReference type="Gene3D" id="2.40.10.340">
    <property type="entry name" value="Rod shape-determining protein MreC, domain 1"/>
    <property type="match status" value="1"/>
</dbReference>
<proteinExistence type="inferred from homology"/>
<keyword evidence="6" id="KW-1133">Transmembrane helix</keyword>
<evidence type="ECO:0000256" key="2">
    <source>
        <dbReference type="ARBA" id="ARBA00013855"/>
    </source>
</evidence>
<dbReference type="EMBL" id="JAKZMM010000030">
    <property type="protein sequence ID" value="MCJ2381329.1"/>
    <property type="molecule type" value="Genomic_DNA"/>
</dbReference>
<dbReference type="Gene3D" id="2.40.10.350">
    <property type="entry name" value="Rod shape-determining protein MreC, domain 2"/>
    <property type="match status" value="1"/>
</dbReference>
<keyword evidence="5" id="KW-0175">Coiled coil</keyword>
<feature type="coiled-coil region" evidence="5">
    <location>
        <begin position="67"/>
        <end position="94"/>
    </location>
</feature>
<keyword evidence="3" id="KW-0133">Cell shape</keyword>
<evidence type="ECO:0000256" key="4">
    <source>
        <dbReference type="ARBA" id="ARBA00032089"/>
    </source>
</evidence>
<evidence type="ECO:0000313" key="9">
    <source>
        <dbReference type="Proteomes" id="UP001165444"/>
    </source>
</evidence>
<evidence type="ECO:0000256" key="3">
    <source>
        <dbReference type="ARBA" id="ARBA00022960"/>
    </source>
</evidence>
<reference evidence="8 9" key="1">
    <citation type="submission" date="2022-03" db="EMBL/GenBank/DDBJ databases">
        <title>Parabacteroides sp. nov. isolated from swine feces.</title>
        <authorList>
            <person name="Bak J.E."/>
        </authorList>
    </citation>
    <scope>NUCLEOTIDE SEQUENCE [LARGE SCALE GENOMIC DNA]</scope>
    <source>
        <strain evidence="8 9">AGMB00274</strain>
    </source>
</reference>
<evidence type="ECO:0000256" key="6">
    <source>
        <dbReference type="SAM" id="Phobius"/>
    </source>
</evidence>
<dbReference type="Proteomes" id="UP001165444">
    <property type="component" value="Unassembled WGS sequence"/>
</dbReference>
<keyword evidence="6" id="KW-0472">Membrane</keyword>
<comment type="caution">
    <text evidence="8">The sequence shown here is derived from an EMBL/GenBank/DDBJ whole genome shotgun (WGS) entry which is preliminary data.</text>
</comment>
<dbReference type="InterPro" id="IPR007221">
    <property type="entry name" value="MreC"/>
</dbReference>
<dbReference type="PANTHER" id="PTHR34138">
    <property type="entry name" value="CELL SHAPE-DETERMINING PROTEIN MREC"/>
    <property type="match status" value="1"/>
</dbReference>
<evidence type="ECO:0000256" key="5">
    <source>
        <dbReference type="SAM" id="Coils"/>
    </source>
</evidence>
<keyword evidence="9" id="KW-1185">Reference proteome</keyword>
<sequence length="285" mass="32453">MKKLLDFLLRKKHWFLFIVFEVISIVLVYQNNSYQRSVLINSGNIVSGYLGSIYGDIVSYFNLKEVNRSLQRVNGEMEMKILELQEQLEIMQADTVTFRGAVRDSIHDFPYQFIMAEISSNSFVQLSNYITLNKGRIDGIQPDMGVVSDQGVVGVVSQVSDHFSVVIPLLNPKSRLSCKVLGNNNFGYLIWDGKDASCATLEELPKHAEFNKGDTIVTSGYSAIFPPGLIVGTIEEFYNGRDDNFYSLKIRLATSFQTLQHVRVIRNFRQEEQINLEKEAKKNDQ</sequence>
<feature type="domain" description="Rod shape-determining protein MreC beta-barrel core" evidence="7">
    <location>
        <begin position="120"/>
        <end position="265"/>
    </location>
</feature>
<evidence type="ECO:0000259" key="7">
    <source>
        <dbReference type="Pfam" id="PF04085"/>
    </source>
</evidence>
<dbReference type="RefSeq" id="WP_022457128.1">
    <property type="nucleotide sequence ID" value="NZ_JAKZMM010000030.1"/>
</dbReference>
<evidence type="ECO:0000313" key="8">
    <source>
        <dbReference type="EMBL" id="MCJ2381329.1"/>
    </source>
</evidence>
<feature type="transmembrane region" description="Helical" evidence="6">
    <location>
        <begin position="12"/>
        <end position="29"/>
    </location>
</feature>
<dbReference type="InterPro" id="IPR055342">
    <property type="entry name" value="MreC_beta-barrel_core"/>
</dbReference>
<dbReference type="InterPro" id="IPR042177">
    <property type="entry name" value="Cell/Rod_1"/>
</dbReference>
<dbReference type="NCBIfam" id="NF010532">
    <property type="entry name" value="PRK13922.9-3"/>
    <property type="match status" value="1"/>
</dbReference>
<organism evidence="8 9">
    <name type="scientific">Parabacteroides faecalis</name>
    <dbReference type="NCBI Taxonomy" id="2924040"/>
    <lineage>
        <taxon>Bacteria</taxon>
        <taxon>Pseudomonadati</taxon>
        <taxon>Bacteroidota</taxon>
        <taxon>Bacteroidia</taxon>
        <taxon>Bacteroidales</taxon>
        <taxon>Tannerellaceae</taxon>
        <taxon>Parabacteroides</taxon>
    </lineage>
</organism>
<dbReference type="Pfam" id="PF04085">
    <property type="entry name" value="MreC"/>
    <property type="match status" value="1"/>
</dbReference>
<name>A0ABT0C2T7_9BACT</name>